<name>A0A1G7RKZ1_9PROT</name>
<evidence type="ECO:0000259" key="1">
    <source>
        <dbReference type="Pfam" id="PF05099"/>
    </source>
</evidence>
<dbReference type="Pfam" id="PF05099">
    <property type="entry name" value="TerB"/>
    <property type="match status" value="1"/>
</dbReference>
<feature type="domain" description="Co-chaperone DjlA N-terminal" evidence="1">
    <location>
        <begin position="28"/>
        <end position="143"/>
    </location>
</feature>
<evidence type="ECO:0000313" key="2">
    <source>
        <dbReference type="EMBL" id="SDG10879.1"/>
    </source>
</evidence>
<accession>A0A1G7RKZ1</accession>
<dbReference type="InterPro" id="IPR007791">
    <property type="entry name" value="DjlA_N"/>
</dbReference>
<reference evidence="2 3" key="1">
    <citation type="submission" date="2016-10" db="EMBL/GenBank/DDBJ databases">
        <authorList>
            <person name="de Groot N.N."/>
        </authorList>
    </citation>
    <scope>NUCLEOTIDE SEQUENCE [LARGE SCALE GENOMIC DNA]</scope>
    <source>
        <strain evidence="2 3">DSM 25584</strain>
    </source>
</reference>
<keyword evidence="3" id="KW-1185">Reference proteome</keyword>
<sequence>MFDKIKAIFTDPAGPARGEGIRFDPLQHAVAALLVEAARMDDHFDADEHATVARHLRERFELDEATAEHLVETAEAEADRAVEVYSFTRTVKDNVDHDERVAILQMLWEVAYSDGELHDYEANLMRRLTGLLHVSDQENGQARKAALARLGLTG</sequence>
<dbReference type="AlphaFoldDB" id="A0A1G7RKZ1"/>
<dbReference type="CDD" id="cd07313">
    <property type="entry name" value="terB_like_2"/>
    <property type="match status" value="1"/>
</dbReference>
<dbReference type="Proteomes" id="UP000199415">
    <property type="component" value="Unassembled WGS sequence"/>
</dbReference>
<dbReference type="InterPro" id="IPR029024">
    <property type="entry name" value="TerB-like"/>
</dbReference>
<dbReference type="RefSeq" id="WP_090019789.1">
    <property type="nucleotide sequence ID" value="NZ_FNCE01000005.1"/>
</dbReference>
<protein>
    <submittedName>
        <fullName evidence="2">Uncharacterized conserved protein, tellurite resistance protein B (TerB) family</fullName>
    </submittedName>
</protein>
<dbReference type="Gene3D" id="1.10.3680.10">
    <property type="entry name" value="TerB-like"/>
    <property type="match status" value="1"/>
</dbReference>
<dbReference type="EMBL" id="FNCE01000005">
    <property type="protein sequence ID" value="SDG10879.1"/>
    <property type="molecule type" value="Genomic_DNA"/>
</dbReference>
<dbReference type="SUPFAM" id="SSF158682">
    <property type="entry name" value="TerB-like"/>
    <property type="match status" value="1"/>
</dbReference>
<gene>
    <name evidence="2" type="ORF">SAMN05216241_105157</name>
</gene>
<dbReference type="OrthoDB" id="5402150at2"/>
<evidence type="ECO:0000313" key="3">
    <source>
        <dbReference type="Proteomes" id="UP000199415"/>
    </source>
</evidence>
<proteinExistence type="predicted"/>
<organism evidence="2 3">
    <name type="scientific">Limimonas halophila</name>
    <dbReference type="NCBI Taxonomy" id="1082479"/>
    <lineage>
        <taxon>Bacteria</taxon>
        <taxon>Pseudomonadati</taxon>
        <taxon>Pseudomonadota</taxon>
        <taxon>Alphaproteobacteria</taxon>
        <taxon>Rhodospirillales</taxon>
        <taxon>Rhodovibrionaceae</taxon>
        <taxon>Limimonas</taxon>
    </lineage>
</organism>
<dbReference type="STRING" id="1082479.SAMN05216241_105157"/>